<comment type="similarity">
    <text evidence="1">Belongs to the peptidase S13 family.</text>
</comment>
<evidence type="ECO:0000256" key="3">
    <source>
        <dbReference type="SAM" id="MobiDB-lite"/>
    </source>
</evidence>
<dbReference type="InterPro" id="IPR012338">
    <property type="entry name" value="Beta-lactam/transpept-like"/>
</dbReference>
<keyword evidence="4" id="KW-0121">Carboxypeptidase</keyword>
<evidence type="ECO:0000256" key="2">
    <source>
        <dbReference type="ARBA" id="ARBA00022801"/>
    </source>
</evidence>
<dbReference type="STRING" id="395961.Cyan7425_3331"/>
<dbReference type="GO" id="GO:0006508">
    <property type="term" value="P:proteolysis"/>
    <property type="evidence" value="ECO:0007669"/>
    <property type="project" value="InterPro"/>
</dbReference>
<dbReference type="SUPFAM" id="SSF56601">
    <property type="entry name" value="beta-lactamase/transpeptidase-like"/>
    <property type="match status" value="1"/>
</dbReference>
<dbReference type="Gene3D" id="3.50.80.20">
    <property type="entry name" value="D-Ala-D-Ala carboxypeptidase C, peptidase S13"/>
    <property type="match status" value="1"/>
</dbReference>
<dbReference type="HOGENOM" id="CLU_047821_0_0_3"/>
<reference evidence="4" key="1">
    <citation type="submission" date="2009-01" db="EMBL/GenBank/DDBJ databases">
        <title>Complete sequence of chromosome Cyanothece sp. PCC 7425.</title>
        <authorList>
            <consortium name="US DOE Joint Genome Institute"/>
            <person name="Lucas S."/>
            <person name="Copeland A."/>
            <person name="Lapidus A."/>
            <person name="Glavina del Rio T."/>
            <person name="Dalin E."/>
            <person name="Tice H."/>
            <person name="Bruce D."/>
            <person name="Goodwin L."/>
            <person name="Pitluck S."/>
            <person name="Sims D."/>
            <person name="Meineke L."/>
            <person name="Brettin T."/>
            <person name="Detter J.C."/>
            <person name="Han C."/>
            <person name="Larimer F."/>
            <person name="Land M."/>
            <person name="Hauser L."/>
            <person name="Kyrpides N."/>
            <person name="Ovchinnikova G."/>
            <person name="Liberton M."/>
            <person name="Stoeckel J."/>
            <person name="Banerjee A."/>
            <person name="Singh A."/>
            <person name="Page L."/>
            <person name="Sato H."/>
            <person name="Zhao L."/>
            <person name="Sherman L."/>
            <person name="Pakrasi H."/>
            <person name="Richardson P."/>
        </authorList>
    </citation>
    <scope>NUCLEOTIDE SEQUENCE</scope>
    <source>
        <strain evidence="4">PCC 7425</strain>
    </source>
</reference>
<accession>B8HPU7</accession>
<feature type="compositionally biased region" description="Polar residues" evidence="3">
    <location>
        <begin position="425"/>
        <end position="435"/>
    </location>
</feature>
<dbReference type="EMBL" id="CP001344">
    <property type="protein sequence ID" value="ACL45656.1"/>
    <property type="molecule type" value="Genomic_DNA"/>
</dbReference>
<proteinExistence type="inferred from homology"/>
<dbReference type="GO" id="GO:0000270">
    <property type="term" value="P:peptidoglycan metabolic process"/>
    <property type="evidence" value="ECO:0007669"/>
    <property type="project" value="TreeGrafter"/>
</dbReference>
<evidence type="ECO:0000313" key="4">
    <source>
        <dbReference type="EMBL" id="ACL45656.1"/>
    </source>
</evidence>
<dbReference type="InterPro" id="IPR000667">
    <property type="entry name" value="Peptidase_S13"/>
</dbReference>
<dbReference type="OrthoDB" id="9802627at2"/>
<dbReference type="Gene3D" id="3.40.710.10">
    <property type="entry name" value="DD-peptidase/beta-lactamase superfamily"/>
    <property type="match status" value="1"/>
</dbReference>
<dbReference type="eggNOG" id="COG2027">
    <property type="taxonomic scope" value="Bacteria"/>
</dbReference>
<name>B8HPU7_CYAP4</name>
<organism evidence="4">
    <name type="scientific">Cyanothece sp. (strain PCC 7425 / ATCC 29141)</name>
    <dbReference type="NCBI Taxonomy" id="395961"/>
    <lineage>
        <taxon>Bacteria</taxon>
        <taxon>Bacillati</taxon>
        <taxon>Cyanobacteriota</taxon>
        <taxon>Cyanophyceae</taxon>
        <taxon>Gomontiellales</taxon>
        <taxon>Cyanothecaceae</taxon>
        <taxon>Cyanothece</taxon>
    </lineage>
</organism>
<dbReference type="PANTHER" id="PTHR30023">
    <property type="entry name" value="D-ALANYL-D-ALANINE CARBOXYPEPTIDASE"/>
    <property type="match status" value="1"/>
</dbReference>
<dbReference type="GO" id="GO:0004185">
    <property type="term" value="F:serine-type carboxypeptidase activity"/>
    <property type="evidence" value="ECO:0007669"/>
    <property type="project" value="InterPro"/>
</dbReference>
<dbReference type="PANTHER" id="PTHR30023:SF0">
    <property type="entry name" value="PENICILLIN-SENSITIVE CARBOXYPEPTIDASE A"/>
    <property type="match status" value="1"/>
</dbReference>
<dbReference type="Pfam" id="PF02113">
    <property type="entry name" value="Peptidase_S13"/>
    <property type="match status" value="2"/>
</dbReference>
<protein>
    <submittedName>
        <fullName evidence="4">Peptidase S13 D-Ala-D-Ala carboxypeptidase C</fullName>
    </submittedName>
</protein>
<sequence length="435" mass="46809">MLDLFGAVAVWLKTLGLPVTNPPTAEVKVAQVQPQPLLSARWWLVPEPRGEASLNQYLQQLTQQGFDPDQQGIWLQSSTAFLSSHGGDRPLPAASITKAATSVVALQTWGHNHQFVTTIAATGPVQNGVLQGDLVVQGSGDPLFVWEEAFALGQSLNRMGIQRVTGNLIISGKFAMNYETDPGVAGQFLREGLDSRLWSGEAAAQFDTLPGGSVQPRVAIDGGVKVSQSPPPATLLISHRSLPLFELLHYMNMYSNNMMAEMLAENLGGASLLAQQAARAAGVPPTEIQLINGSGLGHENRISPRAACGLFQAIQRLLEPQGLTIADVFPMAGVDRGTVEGRKMPKAAVVKTGTLWDVSALAGAIPTRDYGTVWFAIINRGDNLDGFRRDQDRLLQALIKDWGYAATLPAEFRHQPGQGHLGDPQRNQLALQPSR</sequence>
<feature type="region of interest" description="Disordered" evidence="3">
    <location>
        <begin position="413"/>
        <end position="435"/>
    </location>
</feature>
<gene>
    <name evidence="4" type="ordered locus">Cyan7425_3331</name>
</gene>
<dbReference type="AlphaFoldDB" id="B8HPU7"/>
<keyword evidence="2" id="KW-0378">Hydrolase</keyword>
<keyword evidence="4" id="KW-0645">Protease</keyword>
<dbReference type="KEGG" id="cyn:Cyan7425_3331"/>
<dbReference type="PRINTS" id="PR00922">
    <property type="entry name" value="DADACBPTASE3"/>
</dbReference>
<evidence type="ECO:0000256" key="1">
    <source>
        <dbReference type="ARBA" id="ARBA00006096"/>
    </source>
</evidence>